<proteinExistence type="predicted"/>
<keyword evidence="7" id="KW-0406">Ion transport</keyword>
<evidence type="ECO:0000256" key="6">
    <source>
        <dbReference type="ARBA" id="ARBA00022729"/>
    </source>
</evidence>
<protein>
    <submittedName>
        <fullName evidence="13">Porin</fullName>
    </submittedName>
</protein>
<comment type="subunit">
    <text evidence="2">Homotrimer.</text>
</comment>
<dbReference type="Pfam" id="PF13609">
    <property type="entry name" value="Porin_4"/>
    <property type="match status" value="1"/>
</dbReference>
<evidence type="ECO:0000256" key="8">
    <source>
        <dbReference type="ARBA" id="ARBA00023114"/>
    </source>
</evidence>
<dbReference type="InterPro" id="IPR033900">
    <property type="entry name" value="Gram_neg_porin_domain"/>
</dbReference>
<evidence type="ECO:0000313" key="13">
    <source>
        <dbReference type="EMBL" id="MEQ5843753.1"/>
    </source>
</evidence>
<keyword evidence="5" id="KW-0812">Transmembrane</keyword>
<sequence>MKKTLAIVLLFAPCCQVYAQSSVILYGVLTEGLTYVSNVHGHTNYVLDSGILQGNRIGYRVVEDLGGGLSTVADVEYGFNLGTGVQMSTFRQSYVGLVSERWGQVSLGRQYDPMAEFIVYDSSIPYIGIYTSTALDIDRLAGEAIPNTIKYLSPEWGGVKIGAIYGFSNAAGAFGGTTNAPRWAGAAASFDNHQNFGAAIGFTNVNGSGGSLAQALTGATAQKVFDVGAHYTFDLITVMGTYSHASLDGVPRIGTVRASEYRGLVMYQWRPDTAFNLAYNHSVWTQGRWGTFAANVDYFLSKRTDVYAMGVYEKSYRASVDPSIIDINGAIGVPGAQNEAGASANGRQLVVQVGIRTKF</sequence>
<keyword evidence="8" id="KW-0626">Porin</keyword>
<dbReference type="RefSeq" id="WP_349545360.1">
    <property type="nucleotide sequence ID" value="NZ_JAOALG010000002.1"/>
</dbReference>
<evidence type="ECO:0000256" key="1">
    <source>
        <dbReference type="ARBA" id="ARBA00004571"/>
    </source>
</evidence>
<feature type="chain" id="PRO_5047104160" evidence="11">
    <location>
        <begin position="20"/>
        <end position="359"/>
    </location>
</feature>
<reference evidence="13 14" key="1">
    <citation type="journal article" date="2024" name="Chem. Sci.">
        <title>Discovery of a lagriamide polyketide by integrated genome mining, isotopic labeling, and untargeted metabolomics.</title>
        <authorList>
            <person name="Fergusson C.H."/>
            <person name="Saulog J."/>
            <person name="Paulo B.S."/>
            <person name="Wilson D.M."/>
            <person name="Liu D.Y."/>
            <person name="Morehouse N.J."/>
            <person name="Waterworth S."/>
            <person name="Barkei J."/>
            <person name="Gray C.A."/>
            <person name="Kwan J.C."/>
            <person name="Eustaquio A.S."/>
            <person name="Linington R.G."/>
        </authorList>
    </citation>
    <scope>NUCLEOTIDE SEQUENCE [LARGE SCALE GENOMIC DNA]</scope>
    <source>
        <strain evidence="13 14">RL17-338-BIF-B</strain>
    </source>
</reference>
<evidence type="ECO:0000313" key="14">
    <source>
        <dbReference type="Proteomes" id="UP001469089"/>
    </source>
</evidence>
<evidence type="ECO:0000256" key="2">
    <source>
        <dbReference type="ARBA" id="ARBA00011233"/>
    </source>
</evidence>
<evidence type="ECO:0000259" key="12">
    <source>
        <dbReference type="Pfam" id="PF13609"/>
    </source>
</evidence>
<gene>
    <name evidence="13" type="ORF">N0A02_30295</name>
</gene>
<dbReference type="Proteomes" id="UP001469089">
    <property type="component" value="Unassembled WGS sequence"/>
</dbReference>
<comment type="caution">
    <text evidence="13">The sequence shown here is derived from an EMBL/GenBank/DDBJ whole genome shotgun (WGS) entry which is preliminary data.</text>
</comment>
<dbReference type="SUPFAM" id="SSF56935">
    <property type="entry name" value="Porins"/>
    <property type="match status" value="1"/>
</dbReference>
<dbReference type="InterPro" id="IPR023614">
    <property type="entry name" value="Porin_dom_sf"/>
</dbReference>
<feature type="domain" description="Porin" evidence="12">
    <location>
        <begin position="8"/>
        <end position="312"/>
    </location>
</feature>
<evidence type="ECO:0000256" key="9">
    <source>
        <dbReference type="ARBA" id="ARBA00023136"/>
    </source>
</evidence>
<feature type="signal peptide" evidence="11">
    <location>
        <begin position="1"/>
        <end position="19"/>
    </location>
</feature>
<evidence type="ECO:0000256" key="3">
    <source>
        <dbReference type="ARBA" id="ARBA00022448"/>
    </source>
</evidence>
<evidence type="ECO:0000256" key="4">
    <source>
        <dbReference type="ARBA" id="ARBA00022452"/>
    </source>
</evidence>
<evidence type="ECO:0000256" key="10">
    <source>
        <dbReference type="ARBA" id="ARBA00023237"/>
    </source>
</evidence>
<keyword evidence="4" id="KW-1134">Transmembrane beta strand</keyword>
<evidence type="ECO:0000256" key="7">
    <source>
        <dbReference type="ARBA" id="ARBA00023065"/>
    </source>
</evidence>
<dbReference type="CDD" id="cd00342">
    <property type="entry name" value="gram_neg_porins"/>
    <property type="match status" value="1"/>
</dbReference>
<accession>A0ABV1LWS6</accession>
<name>A0ABV1LWS6_9BURK</name>
<organism evidence="13 14">
    <name type="scientific">Paraburkholderia acidicola</name>
    <dbReference type="NCBI Taxonomy" id="1912599"/>
    <lineage>
        <taxon>Bacteria</taxon>
        <taxon>Pseudomonadati</taxon>
        <taxon>Pseudomonadota</taxon>
        <taxon>Betaproteobacteria</taxon>
        <taxon>Burkholderiales</taxon>
        <taxon>Burkholderiaceae</taxon>
        <taxon>Paraburkholderia</taxon>
    </lineage>
</organism>
<evidence type="ECO:0000256" key="11">
    <source>
        <dbReference type="SAM" id="SignalP"/>
    </source>
</evidence>
<dbReference type="EMBL" id="JAOALG010000002">
    <property type="protein sequence ID" value="MEQ5843753.1"/>
    <property type="molecule type" value="Genomic_DNA"/>
</dbReference>
<keyword evidence="14" id="KW-1185">Reference proteome</keyword>
<keyword evidence="10" id="KW-0998">Cell outer membrane</keyword>
<keyword evidence="3" id="KW-0813">Transport</keyword>
<dbReference type="Gene3D" id="2.40.160.10">
    <property type="entry name" value="Porin"/>
    <property type="match status" value="1"/>
</dbReference>
<comment type="subcellular location">
    <subcellularLocation>
        <location evidence="1">Cell outer membrane</location>
        <topology evidence="1">Multi-pass membrane protein</topology>
    </subcellularLocation>
</comment>
<dbReference type="PANTHER" id="PTHR34501:SF9">
    <property type="entry name" value="MAJOR OUTER MEMBRANE PROTEIN P.IA"/>
    <property type="match status" value="1"/>
</dbReference>
<evidence type="ECO:0000256" key="5">
    <source>
        <dbReference type="ARBA" id="ARBA00022692"/>
    </source>
</evidence>
<keyword evidence="9" id="KW-0472">Membrane</keyword>
<dbReference type="InterPro" id="IPR050298">
    <property type="entry name" value="Gram-neg_bact_OMP"/>
</dbReference>
<keyword evidence="6 11" id="KW-0732">Signal</keyword>
<dbReference type="PANTHER" id="PTHR34501">
    <property type="entry name" value="PROTEIN YDDL-RELATED"/>
    <property type="match status" value="1"/>
</dbReference>